<dbReference type="Proteomes" id="UP000253922">
    <property type="component" value="Unassembled WGS sequence"/>
</dbReference>
<comment type="cofactor">
    <cofactor evidence="12">
        <name>Mg(2+)</name>
        <dbReference type="ChEBI" id="CHEBI:18420"/>
    </cofactor>
</comment>
<name>A0A7U9KM02_9CHLR</name>
<dbReference type="Pfam" id="PF03737">
    <property type="entry name" value="RraA-like"/>
    <property type="match status" value="1"/>
</dbReference>
<dbReference type="SUPFAM" id="SSF89562">
    <property type="entry name" value="RraA-like"/>
    <property type="match status" value="1"/>
</dbReference>
<dbReference type="GO" id="GO:0032259">
    <property type="term" value="P:methylation"/>
    <property type="evidence" value="ECO:0007669"/>
    <property type="project" value="UniProtKB-KW"/>
</dbReference>
<keyword evidence="12" id="KW-0479">Metal-binding</keyword>
<comment type="catalytic activity">
    <reaction evidence="1">
        <text>4-hydroxy-4-methyl-2-oxoglutarate = 2 pyruvate</text>
        <dbReference type="Rhea" id="RHEA:22748"/>
        <dbReference type="ChEBI" id="CHEBI:15361"/>
        <dbReference type="ChEBI" id="CHEBI:58276"/>
        <dbReference type="EC" id="4.1.3.17"/>
    </reaction>
</comment>
<evidence type="ECO:0000256" key="1">
    <source>
        <dbReference type="ARBA" id="ARBA00001342"/>
    </source>
</evidence>
<proteinExistence type="inferred from homology"/>
<evidence type="ECO:0000313" key="13">
    <source>
        <dbReference type="EMBL" id="GAP08332.1"/>
    </source>
</evidence>
<dbReference type="CDD" id="cd16841">
    <property type="entry name" value="RraA_family"/>
    <property type="match status" value="1"/>
</dbReference>
<comment type="similarity">
    <text evidence="3">Belongs to the class II aldolase/RraA-like family.</text>
</comment>
<evidence type="ECO:0000256" key="12">
    <source>
        <dbReference type="PIRSR" id="PIRSR605493-1"/>
    </source>
</evidence>
<keyword evidence="13" id="KW-0808">Transferase</keyword>
<accession>A0A7U9KM02</accession>
<comment type="cofactor">
    <cofactor evidence="2">
        <name>a divalent metal cation</name>
        <dbReference type="ChEBI" id="CHEBI:60240"/>
    </cofactor>
</comment>
<dbReference type="EC" id="4.1.1.112" evidence="6"/>
<evidence type="ECO:0000256" key="11">
    <source>
        <dbReference type="ARBA" id="ARBA00047973"/>
    </source>
</evidence>
<evidence type="ECO:0000256" key="7">
    <source>
        <dbReference type="ARBA" id="ARBA00016549"/>
    </source>
</evidence>
<dbReference type="EC" id="4.1.3.17" evidence="5"/>
<evidence type="ECO:0000256" key="3">
    <source>
        <dbReference type="ARBA" id="ARBA00008621"/>
    </source>
</evidence>
<reference evidence="14" key="1">
    <citation type="submission" date="2015-07" db="EMBL/GenBank/DDBJ databases">
        <title>Draft Genome Sequences of Anaerolinea thermolimosa IMO-1, Bellilinea caldifistulae GOMI-1, Leptolinea tardivitalis YMTK-2, Levilinea saccharolytica KIBI-1,Longilinea arvoryzae KOME-1, Previously Described as Members of the Anaerolineaceae (Chloroflexi).</title>
        <authorList>
            <person name="Sekiguchi Y."/>
            <person name="Ohashi A."/>
            <person name="Matsuura N."/>
            <person name="Tourlousse M.D."/>
        </authorList>
    </citation>
    <scope>NUCLEOTIDE SEQUENCE [LARGE SCALE GENOMIC DNA]</scope>
    <source>
        <strain evidence="14">IMO-1</strain>
    </source>
</reference>
<evidence type="ECO:0000256" key="4">
    <source>
        <dbReference type="ARBA" id="ARBA00011233"/>
    </source>
</evidence>
<keyword evidence="13" id="KW-0489">Methyltransferase</keyword>
<evidence type="ECO:0000256" key="9">
    <source>
        <dbReference type="ARBA" id="ARBA00030169"/>
    </source>
</evidence>
<evidence type="ECO:0000256" key="6">
    <source>
        <dbReference type="ARBA" id="ARBA00012947"/>
    </source>
</evidence>
<sequence length="232" mass="26210">MNMNPTEREELLNLFKDLRVADVRDGMDWNMLHFQGSMSPDIRPIWRTRAVGIARTARYLPYNQPIPKLSPQEYTEWVGWYYNHVCTYPWVEAIQPGDFIVIDQSNSNVGLCGSNNTLECLRRGARGLVSNGGVRDTDELILQKIPFWSRFCSQSMVQGRLQFDAQDIPVEVGGVTVYPGDVVVADGDGVVVVPRALAREVARYAHQEMSSDKASRRKMYEALGLPLDDSVL</sequence>
<protein>
    <recommendedName>
        <fullName evidence="7">Putative 4-hydroxy-4-methyl-2-oxoglutarate aldolase</fullName>
        <ecNumber evidence="6">4.1.1.112</ecNumber>
        <ecNumber evidence="5">4.1.3.17</ecNumber>
    </recommendedName>
    <alternativeName>
        <fullName evidence="10">Oxaloacetate decarboxylase</fullName>
    </alternativeName>
    <alternativeName>
        <fullName evidence="9">RraA-like protein</fullName>
    </alternativeName>
</protein>
<dbReference type="GO" id="GO:0008948">
    <property type="term" value="F:oxaloacetate decarboxylase activity"/>
    <property type="evidence" value="ECO:0007669"/>
    <property type="project" value="UniProtKB-EC"/>
</dbReference>
<organism evidence="13 14">
    <name type="scientific">Anaerolinea thermolimosa</name>
    <dbReference type="NCBI Taxonomy" id="229919"/>
    <lineage>
        <taxon>Bacteria</taxon>
        <taxon>Bacillati</taxon>
        <taxon>Chloroflexota</taxon>
        <taxon>Anaerolineae</taxon>
        <taxon>Anaerolineales</taxon>
        <taxon>Anaerolineaceae</taxon>
        <taxon>Anaerolinea</taxon>
    </lineage>
</organism>
<dbReference type="AlphaFoldDB" id="A0A7U9KM02"/>
<feature type="binding site" evidence="12">
    <location>
        <position position="136"/>
    </location>
    <ligand>
        <name>Mg(2+)</name>
        <dbReference type="ChEBI" id="CHEBI:18420"/>
    </ligand>
</feature>
<evidence type="ECO:0000256" key="2">
    <source>
        <dbReference type="ARBA" id="ARBA00001968"/>
    </source>
</evidence>
<dbReference type="GO" id="GO:0047443">
    <property type="term" value="F:4-hydroxy-4-methyl-2-oxoglutarate aldolase activity"/>
    <property type="evidence" value="ECO:0007669"/>
    <property type="project" value="UniProtKB-EC"/>
</dbReference>
<feature type="binding site" evidence="12">
    <location>
        <position position="135"/>
    </location>
    <ligand>
        <name>substrate</name>
    </ligand>
</feature>
<dbReference type="GO" id="GO:0046872">
    <property type="term" value="F:metal ion binding"/>
    <property type="evidence" value="ECO:0007669"/>
    <property type="project" value="UniProtKB-KW"/>
</dbReference>
<comment type="catalytic activity">
    <reaction evidence="11">
        <text>oxaloacetate + H(+) = pyruvate + CO2</text>
        <dbReference type="Rhea" id="RHEA:15641"/>
        <dbReference type="ChEBI" id="CHEBI:15361"/>
        <dbReference type="ChEBI" id="CHEBI:15378"/>
        <dbReference type="ChEBI" id="CHEBI:16452"/>
        <dbReference type="ChEBI" id="CHEBI:16526"/>
        <dbReference type="EC" id="4.1.1.112"/>
    </reaction>
</comment>
<evidence type="ECO:0000256" key="5">
    <source>
        <dbReference type="ARBA" id="ARBA00012213"/>
    </source>
</evidence>
<keyword evidence="14" id="KW-1185">Reference proteome</keyword>
<dbReference type="GO" id="GO:0008168">
    <property type="term" value="F:methyltransferase activity"/>
    <property type="evidence" value="ECO:0007669"/>
    <property type="project" value="UniProtKB-KW"/>
</dbReference>
<comment type="subunit">
    <text evidence="4">Homotrimer.</text>
</comment>
<dbReference type="InterPro" id="IPR036704">
    <property type="entry name" value="RraA/RraA-like_sf"/>
</dbReference>
<dbReference type="PANTHER" id="PTHR33254:SF16">
    <property type="entry name" value="BLR3842 PROTEIN"/>
    <property type="match status" value="1"/>
</dbReference>
<comment type="function">
    <text evidence="8">Catalyzes the aldol cleavage of 4-hydroxy-4-methyl-2-oxoglutarate (HMG) into 2 molecules of pyruvate. Also contains a secondary oxaloacetate (OAA) decarboxylase activity due to the common pyruvate enolate transition state formed following C-C bond cleavage in the retro-aldol and decarboxylation reactions.</text>
</comment>
<dbReference type="EMBL" id="DF967966">
    <property type="protein sequence ID" value="GAP08332.1"/>
    <property type="molecule type" value="Genomic_DNA"/>
</dbReference>
<evidence type="ECO:0000256" key="10">
    <source>
        <dbReference type="ARBA" id="ARBA00032305"/>
    </source>
</evidence>
<dbReference type="InterPro" id="IPR005493">
    <property type="entry name" value="RraA/RraA-like"/>
</dbReference>
<gene>
    <name evidence="13" type="ORF">ATHL_03234</name>
</gene>
<keyword evidence="12" id="KW-0460">Magnesium</keyword>
<evidence type="ECO:0000256" key="8">
    <source>
        <dbReference type="ARBA" id="ARBA00025046"/>
    </source>
</evidence>
<dbReference type="Gene3D" id="3.50.30.40">
    <property type="entry name" value="Ribonuclease E inhibitor RraA/RraA-like"/>
    <property type="match status" value="1"/>
</dbReference>
<dbReference type="PANTHER" id="PTHR33254">
    <property type="entry name" value="4-HYDROXY-4-METHYL-2-OXOGLUTARATE ALDOLASE 3-RELATED"/>
    <property type="match status" value="1"/>
</dbReference>
<evidence type="ECO:0000313" key="14">
    <source>
        <dbReference type="Proteomes" id="UP000253922"/>
    </source>
</evidence>